<evidence type="ECO:0000313" key="4">
    <source>
        <dbReference type="Proteomes" id="UP000007129"/>
    </source>
</evidence>
<evidence type="ECO:0000313" key="3">
    <source>
        <dbReference type="EMBL" id="EKG09461.1"/>
    </source>
</evidence>
<feature type="coiled-coil region" evidence="1">
    <location>
        <begin position="148"/>
        <end position="182"/>
    </location>
</feature>
<sequence length="193" mass="21384">MRLIYPTRSTYVLKNCQYHRDCANGRLRKLSEDTSELSSSTHSSRAGHTSHSHCLSDTSPSKLLASSGEAAASAAATASEVFGTLIPHKVVKRYREGMKSIFRRLCTTVHLNDVGGGGGGGEGRRGQGGRRSDGLFPLPSRLTKAQVIEHTIEYIKQMEKQKESLQSQYERIAEDNSRLRRIMGYLESEVEVQ</sequence>
<dbReference type="GO" id="GO:0003677">
    <property type="term" value="F:DNA binding"/>
    <property type="evidence" value="ECO:0007669"/>
    <property type="project" value="UniProtKB-KW"/>
</dbReference>
<feature type="compositionally biased region" description="Polar residues" evidence="2">
    <location>
        <begin position="46"/>
        <end position="60"/>
    </location>
</feature>
<dbReference type="GO" id="GO:0046983">
    <property type="term" value="F:protein dimerization activity"/>
    <property type="evidence" value="ECO:0007669"/>
    <property type="project" value="InterPro"/>
</dbReference>
<dbReference type="Proteomes" id="UP000007129">
    <property type="component" value="Unassembled WGS sequence"/>
</dbReference>
<protein>
    <submittedName>
        <fullName evidence="3">Helix-loop-helix DNA-binding protein</fullName>
    </submittedName>
</protein>
<comment type="caution">
    <text evidence="3">The sequence shown here is derived from an EMBL/GenBank/DDBJ whole genome shotgun (WGS) entry which is preliminary data.</text>
</comment>
<dbReference type="Gene3D" id="4.10.280.10">
    <property type="entry name" value="Helix-loop-helix DNA-binding domain"/>
    <property type="match status" value="1"/>
</dbReference>
<keyword evidence="3" id="KW-0238">DNA-binding</keyword>
<organism evidence="3 4">
    <name type="scientific">Macrophomina phaseolina (strain MS6)</name>
    <name type="common">Charcoal rot fungus</name>
    <dbReference type="NCBI Taxonomy" id="1126212"/>
    <lineage>
        <taxon>Eukaryota</taxon>
        <taxon>Fungi</taxon>
        <taxon>Dikarya</taxon>
        <taxon>Ascomycota</taxon>
        <taxon>Pezizomycotina</taxon>
        <taxon>Dothideomycetes</taxon>
        <taxon>Dothideomycetes incertae sedis</taxon>
        <taxon>Botryosphaeriales</taxon>
        <taxon>Botryosphaeriaceae</taxon>
        <taxon>Macrophomina</taxon>
    </lineage>
</organism>
<dbReference type="HOGENOM" id="CLU_1409032_0_0_1"/>
<dbReference type="VEuPathDB" id="FungiDB:MPH_13498"/>
<dbReference type="AlphaFoldDB" id="K2QI26"/>
<evidence type="ECO:0000256" key="1">
    <source>
        <dbReference type="SAM" id="Coils"/>
    </source>
</evidence>
<feature type="region of interest" description="Disordered" evidence="2">
    <location>
        <begin position="115"/>
        <end position="135"/>
    </location>
</feature>
<dbReference type="InParanoid" id="K2QI26"/>
<dbReference type="SUPFAM" id="SSF47459">
    <property type="entry name" value="HLH, helix-loop-helix DNA-binding domain"/>
    <property type="match status" value="1"/>
</dbReference>
<name>K2QI26_MACPH</name>
<keyword evidence="1" id="KW-0175">Coiled coil</keyword>
<feature type="compositionally biased region" description="Basic and acidic residues" evidence="2">
    <location>
        <begin position="122"/>
        <end position="133"/>
    </location>
</feature>
<dbReference type="InterPro" id="IPR036638">
    <property type="entry name" value="HLH_DNA-bd_sf"/>
</dbReference>
<accession>K2QI26</accession>
<proteinExistence type="predicted"/>
<gene>
    <name evidence="3" type="ORF">MPH_13498</name>
</gene>
<dbReference type="EMBL" id="AHHD01000658">
    <property type="protein sequence ID" value="EKG09461.1"/>
    <property type="molecule type" value="Genomic_DNA"/>
</dbReference>
<evidence type="ECO:0000256" key="2">
    <source>
        <dbReference type="SAM" id="MobiDB-lite"/>
    </source>
</evidence>
<reference evidence="3 4" key="1">
    <citation type="journal article" date="2012" name="BMC Genomics">
        <title>Tools to kill: Genome of one of the most destructive plant pathogenic fungi Macrophomina phaseolina.</title>
        <authorList>
            <person name="Islam M.S."/>
            <person name="Haque M.S."/>
            <person name="Islam M.M."/>
            <person name="Emdad E.M."/>
            <person name="Halim A."/>
            <person name="Hossen Q.M.M."/>
            <person name="Hossain M.Z."/>
            <person name="Ahmed B."/>
            <person name="Rahim S."/>
            <person name="Rahman M.S."/>
            <person name="Alam M.M."/>
            <person name="Hou S."/>
            <person name="Wan X."/>
            <person name="Saito J.A."/>
            <person name="Alam M."/>
        </authorList>
    </citation>
    <scope>NUCLEOTIDE SEQUENCE [LARGE SCALE GENOMIC DNA]</scope>
    <source>
        <strain evidence="3 4">MS6</strain>
    </source>
</reference>
<feature type="region of interest" description="Disordered" evidence="2">
    <location>
        <begin position="33"/>
        <end position="60"/>
    </location>
</feature>